<feature type="region of interest" description="Disordered" evidence="1">
    <location>
        <begin position="19"/>
        <end position="40"/>
    </location>
</feature>
<gene>
    <name evidence="2" type="ORF">IEO21_10000</name>
</gene>
<reference evidence="2" key="2">
    <citation type="journal article" name="Front. Microbiol.">
        <title>Degradative Capacity of Two Strains of Rhodonia placenta: From Phenotype to Genotype.</title>
        <authorList>
            <person name="Kolle M."/>
            <person name="Horta M.A.C."/>
            <person name="Nowrousian M."/>
            <person name="Ohm R.A."/>
            <person name="Benz J.P."/>
            <person name="Pilgard A."/>
        </authorList>
    </citation>
    <scope>NUCLEOTIDE SEQUENCE</scope>
    <source>
        <strain evidence="2">FPRL280</strain>
    </source>
</reference>
<reference evidence="2" key="1">
    <citation type="submission" date="2020-11" db="EMBL/GenBank/DDBJ databases">
        <authorList>
            <person name="Koelle M."/>
            <person name="Horta M.A.C."/>
            <person name="Nowrousian M."/>
            <person name="Ohm R.A."/>
            <person name="Benz P."/>
            <person name="Pilgard A."/>
        </authorList>
    </citation>
    <scope>NUCLEOTIDE SEQUENCE</scope>
    <source>
        <strain evidence="2">FPRL280</strain>
    </source>
</reference>
<evidence type="ECO:0000313" key="2">
    <source>
        <dbReference type="EMBL" id="KAF9801960.1"/>
    </source>
</evidence>
<dbReference type="Proteomes" id="UP000639403">
    <property type="component" value="Unassembled WGS sequence"/>
</dbReference>
<sequence length="40" mass="4327">MGALPHHLHTVWARFSNHQSVAPKARQKVFGQGSGSGQDT</sequence>
<organism evidence="2 3">
    <name type="scientific">Rhodonia placenta</name>
    <dbReference type="NCBI Taxonomy" id="104341"/>
    <lineage>
        <taxon>Eukaryota</taxon>
        <taxon>Fungi</taxon>
        <taxon>Dikarya</taxon>
        <taxon>Basidiomycota</taxon>
        <taxon>Agaricomycotina</taxon>
        <taxon>Agaricomycetes</taxon>
        <taxon>Polyporales</taxon>
        <taxon>Adustoporiaceae</taxon>
        <taxon>Rhodonia</taxon>
    </lineage>
</organism>
<evidence type="ECO:0000313" key="3">
    <source>
        <dbReference type="Proteomes" id="UP000639403"/>
    </source>
</evidence>
<dbReference type="EMBL" id="JADOXO010000619">
    <property type="protein sequence ID" value="KAF9801960.1"/>
    <property type="molecule type" value="Genomic_DNA"/>
</dbReference>
<proteinExistence type="predicted"/>
<comment type="caution">
    <text evidence="2">The sequence shown here is derived from an EMBL/GenBank/DDBJ whole genome shotgun (WGS) entry which is preliminary data.</text>
</comment>
<evidence type="ECO:0000256" key="1">
    <source>
        <dbReference type="SAM" id="MobiDB-lite"/>
    </source>
</evidence>
<protein>
    <submittedName>
        <fullName evidence="2">Uncharacterized protein</fullName>
    </submittedName>
</protein>
<name>A0A8H7NTE5_9APHY</name>
<accession>A0A8H7NTE5</accession>
<dbReference type="AlphaFoldDB" id="A0A8H7NTE5"/>